<organism evidence="4 5">
    <name type="scientific">Paramormyrops kingsleyae</name>
    <dbReference type="NCBI Taxonomy" id="1676925"/>
    <lineage>
        <taxon>Eukaryota</taxon>
        <taxon>Metazoa</taxon>
        <taxon>Chordata</taxon>
        <taxon>Craniata</taxon>
        <taxon>Vertebrata</taxon>
        <taxon>Euteleostomi</taxon>
        <taxon>Actinopterygii</taxon>
        <taxon>Neopterygii</taxon>
        <taxon>Teleostei</taxon>
        <taxon>Osteoglossocephala</taxon>
        <taxon>Osteoglossomorpha</taxon>
        <taxon>Osteoglossiformes</taxon>
        <taxon>Mormyridae</taxon>
        <taxon>Paramormyrops</taxon>
    </lineage>
</organism>
<dbReference type="GeneTree" id="ENSGT01150000286927"/>
<evidence type="ECO:0000256" key="1">
    <source>
        <dbReference type="ARBA" id="ARBA00022614"/>
    </source>
</evidence>
<evidence type="ECO:0000259" key="3">
    <source>
        <dbReference type="Pfam" id="PF17776"/>
    </source>
</evidence>
<evidence type="ECO:0000256" key="2">
    <source>
        <dbReference type="ARBA" id="ARBA00022737"/>
    </source>
</evidence>
<proteinExistence type="predicted"/>
<dbReference type="Ensembl" id="ENSPKIT00000020483.1">
    <property type="protein sequence ID" value="ENSPKIP00000039476.1"/>
    <property type="gene ID" value="ENSPKIG00000016807.1"/>
</dbReference>
<evidence type="ECO:0000313" key="4">
    <source>
        <dbReference type="Ensembl" id="ENSPKIP00000039476.1"/>
    </source>
</evidence>
<keyword evidence="2" id="KW-0677">Repeat</keyword>
<dbReference type="Pfam" id="PF17776">
    <property type="entry name" value="NLRC4_HD2"/>
    <property type="match status" value="1"/>
</dbReference>
<evidence type="ECO:0000313" key="5">
    <source>
        <dbReference type="Proteomes" id="UP000261540"/>
    </source>
</evidence>
<dbReference type="PANTHER" id="PTHR24106">
    <property type="entry name" value="NACHT, LRR AND CARD DOMAINS-CONTAINING"/>
    <property type="match status" value="1"/>
</dbReference>
<dbReference type="Pfam" id="PF13516">
    <property type="entry name" value="LRR_6"/>
    <property type="match status" value="8"/>
</dbReference>
<dbReference type="InterPro" id="IPR001611">
    <property type="entry name" value="Leu-rich_rpt"/>
</dbReference>
<dbReference type="Proteomes" id="UP000261540">
    <property type="component" value="Unplaced"/>
</dbReference>
<keyword evidence="1" id="KW-0433">Leucine-rich repeat</keyword>
<dbReference type="InterPro" id="IPR051261">
    <property type="entry name" value="NLR"/>
</dbReference>
<name>A0A3B3TAY5_9TELE</name>
<accession>A0A3B3TAY5</accession>
<protein>
    <recommendedName>
        <fullName evidence="3">NACHT LRR and PYD domain-containing protein</fullName>
    </recommendedName>
</protein>
<dbReference type="Gene3D" id="3.80.10.10">
    <property type="entry name" value="Ribonuclease Inhibitor"/>
    <property type="match status" value="2"/>
</dbReference>
<dbReference type="SMART" id="SM00368">
    <property type="entry name" value="LRR_RI"/>
    <property type="match status" value="9"/>
</dbReference>
<dbReference type="SUPFAM" id="SSF52047">
    <property type="entry name" value="RNI-like"/>
    <property type="match status" value="1"/>
</dbReference>
<feature type="domain" description="NACHT LRR and PYD" evidence="3">
    <location>
        <begin position="2"/>
        <end position="60"/>
    </location>
</feature>
<sequence>MDSCQTLLQGILSQSEIRSHDTQTTASYIKEKIRENLSSERTINLFHCLNELNDTSIVEEVQNYLRSGRLSTESLSPAQWSALVFVLLTSEGELDVCNLTENSCKILSSAVSSNSSCLRELDLSHNDLMDSGVNLLSAGLVNPQCNIRLLRLSGCRVTDTGCASLASALRSNPSHLRELDLSNNNTGDSGVRQISTLLKDPTCQLERLRLSGCRVTDKGCAFLASALWSNSSHLRELVLSYNNTGDSTVIQLCGVLKDPKCQLQKLRFAVRQFPCKKICIAILNSMKIFYTLIAPILKNFSPSLYRLSHCNITDTGCASLASALSLNPSHLRELDLSKNNTGDSGVIQLSAVLEDPECQLQILRLGVKLFPFECLIINNIFLTELMKSFSPSLFRLSDCGVTDTGCASLASALRSNPSHLRELDLSGNDTGDSGVIQLSAVLKDPKCQLQILRLGVRLFTSKCV</sequence>
<dbReference type="InterPro" id="IPR041267">
    <property type="entry name" value="NLRP_HD2"/>
</dbReference>
<dbReference type="InterPro" id="IPR032675">
    <property type="entry name" value="LRR_dom_sf"/>
</dbReference>
<reference evidence="4" key="1">
    <citation type="submission" date="2025-08" db="UniProtKB">
        <authorList>
            <consortium name="Ensembl"/>
        </authorList>
    </citation>
    <scope>IDENTIFICATION</scope>
</reference>
<reference evidence="4" key="2">
    <citation type="submission" date="2025-09" db="UniProtKB">
        <authorList>
            <consortium name="Ensembl"/>
        </authorList>
    </citation>
    <scope>IDENTIFICATION</scope>
</reference>
<dbReference type="AlphaFoldDB" id="A0A3B3TAY5"/>
<keyword evidence="5" id="KW-1185">Reference proteome</keyword>